<proteinExistence type="predicted"/>
<evidence type="ECO:0000313" key="3">
    <source>
        <dbReference type="EMBL" id="ONG32608.1"/>
    </source>
</evidence>
<dbReference type="RefSeq" id="WP_000014226.1">
    <property type="nucleotide sequence ID" value="NZ_AP019803.1"/>
</dbReference>
<dbReference type="Proteomes" id="UP000255201">
    <property type="component" value="Unassembled WGS sequence"/>
</dbReference>
<name>A0A1E2X8D2_ECOLX</name>
<dbReference type="InterPro" id="IPR020404">
    <property type="entry name" value="DUF2713"/>
</dbReference>
<organism evidence="2 6">
    <name type="scientific">Escherichia coli</name>
    <dbReference type="NCBI Taxonomy" id="562"/>
    <lineage>
        <taxon>Bacteria</taxon>
        <taxon>Pseudomonadati</taxon>
        <taxon>Pseudomonadota</taxon>
        <taxon>Gammaproteobacteria</taxon>
        <taxon>Enterobacterales</taxon>
        <taxon>Enterobacteriaceae</taxon>
        <taxon>Escherichia</taxon>
    </lineage>
</organism>
<reference evidence="5 8" key="4">
    <citation type="submission" date="2018-06" db="EMBL/GenBank/DDBJ databases">
        <authorList>
            <consortium name="Pathogen Informatics"/>
            <person name="Doyle S."/>
        </authorList>
    </citation>
    <scope>NUCLEOTIDE SEQUENCE [LARGE SCALE GENOMIC DNA]</scope>
    <source>
        <strain evidence="5 8">NCTC10764</strain>
    </source>
</reference>
<evidence type="ECO:0000313" key="4">
    <source>
        <dbReference type="EMBL" id="QED74903.1"/>
    </source>
</evidence>
<accession>A0A1E2X8D2</accession>
<dbReference type="EMBL" id="DABGKQ010000008">
    <property type="protein sequence ID" value="HAJ5804502.1"/>
    <property type="molecule type" value="Genomic_DNA"/>
</dbReference>
<evidence type="ECO:0000313" key="8">
    <source>
        <dbReference type="Proteomes" id="UP000255201"/>
    </source>
</evidence>
<evidence type="ECO:0000313" key="10">
    <source>
        <dbReference type="Proteomes" id="UP000842519"/>
    </source>
</evidence>
<dbReference type="EMBL" id="MOKI01000046">
    <property type="protein sequence ID" value="OJR52541.1"/>
    <property type="molecule type" value="Genomic_DNA"/>
</dbReference>
<evidence type="ECO:0000313" key="2">
    <source>
        <dbReference type="EMBL" id="OJR52541.1"/>
    </source>
</evidence>
<dbReference type="Proteomes" id="UP000321299">
    <property type="component" value="Chromosome"/>
</dbReference>
<reference evidence="4 9" key="6">
    <citation type="submission" date="2019-08" db="EMBL/GenBank/DDBJ databases">
        <authorList>
            <person name="Chen F.-J."/>
            <person name="Wu H.-C."/>
            <person name="Liao Y.-C."/>
            <person name="Kuo S.-C."/>
        </authorList>
    </citation>
    <scope>NUCLEOTIDE SEQUENCE [LARGE SCALE GENOMIC DNA]</scope>
    <source>
        <strain evidence="4 9">NCYU-26-73</strain>
    </source>
</reference>
<evidence type="ECO:0000313" key="7">
    <source>
        <dbReference type="Proteomes" id="UP000188967"/>
    </source>
</evidence>
<reference evidence="1 10" key="3">
    <citation type="journal article" date="2018" name="Genome Biol.">
        <title>SKESA: strategic k-mer extension for scrupulous assemblies.</title>
        <authorList>
            <person name="Souvorov A."/>
            <person name="Agarwala R."/>
            <person name="Lipman D.J."/>
        </authorList>
    </citation>
    <scope>NUCLEOTIDE SEQUENCE [LARGE SCALE GENOMIC DNA]</scope>
    <source>
        <strain evidence="1">Ecoli[ST-405]</strain>
        <strain evidence="10">ecoli[ST-405]</strain>
    </source>
</reference>
<reference evidence="4 9" key="5">
    <citation type="submission" date="2019-08" db="EMBL/GenBank/DDBJ databases">
        <title>Plasmid- and chromosome-located mcr-3 in mcr-1-positive Escherichia coli from diseased swine, Taiwan.</title>
        <authorList>
            <person name="Hsu C.-Y."/>
            <person name="Huang W.-C."/>
            <person name="Lauderdale T.-L."/>
        </authorList>
    </citation>
    <scope>NUCLEOTIDE SEQUENCE [LARGE SCALE GENOMIC DNA]</scope>
    <source>
        <strain evidence="4 9">NCYU-26-73</strain>
    </source>
</reference>
<evidence type="ECO:0000313" key="9">
    <source>
        <dbReference type="Proteomes" id="UP000321299"/>
    </source>
</evidence>
<evidence type="ECO:0000313" key="5">
    <source>
        <dbReference type="EMBL" id="STE72094.1"/>
    </source>
</evidence>
<dbReference type="Pfam" id="PF10897">
    <property type="entry name" value="DUF2713"/>
    <property type="match status" value="1"/>
</dbReference>
<dbReference type="Proteomes" id="UP000184277">
    <property type="component" value="Unassembled WGS sequence"/>
</dbReference>
<dbReference type="Proteomes" id="UP000188967">
    <property type="component" value="Unassembled WGS sequence"/>
</dbReference>
<reference evidence="2 6" key="1">
    <citation type="submission" date="2016-10" db="EMBL/GenBank/DDBJ databases">
        <title>Comprehensive resistome analysis reveals the prevalence of NDM and MCR-1 in Chinese poultry production.</title>
        <authorList>
            <person name="Wang Y."/>
            <person name="Zhang R."/>
            <person name="Li J."/>
            <person name="Wu Z."/>
            <person name="Wenjuan Y."/>
            <person name="Schwarz S."/>
            <person name="Tyrrell J."/>
            <person name="Zheng Y."/>
            <person name="Wang S."/>
            <person name="Shen Z."/>
            <person name="Liu Z."/>
            <person name="Lei L."/>
            <person name="Li M."/>
            <person name="Zhang Q."/>
            <person name="Wu C."/>
            <person name="Zhang Q."/>
            <person name="Wu Y."/>
            <person name="Walsh T."/>
            <person name="Shen J."/>
        </authorList>
    </citation>
    <scope>NUCLEOTIDE SEQUENCE [LARGE SCALE GENOMIC DNA]</scope>
    <source>
        <strain evidence="2 6">570</strain>
    </source>
</reference>
<dbReference type="EMBL" id="MTPS01000352">
    <property type="protein sequence ID" value="ONG32608.1"/>
    <property type="molecule type" value="Genomic_DNA"/>
</dbReference>
<protein>
    <submittedName>
        <fullName evidence="1">DUF2713 family protein</fullName>
    </submittedName>
    <submittedName>
        <fullName evidence="5">YjbL</fullName>
    </submittedName>
</protein>
<dbReference type="AlphaFoldDB" id="A0A1E2X8D2"/>
<evidence type="ECO:0000313" key="6">
    <source>
        <dbReference type="Proteomes" id="UP000184277"/>
    </source>
</evidence>
<dbReference type="EMBL" id="UFZL01000002">
    <property type="protein sequence ID" value="STE72094.1"/>
    <property type="molecule type" value="Genomic_DNA"/>
</dbReference>
<dbReference type="EMBL" id="CP042615">
    <property type="protein sequence ID" value="QED74903.1"/>
    <property type="molecule type" value="Genomic_DNA"/>
</dbReference>
<gene>
    <name evidence="5" type="primary">yjbL</name>
    <name evidence="2" type="ORF">BK383_21635</name>
    <name evidence="3" type="ORF">BXT93_20170</name>
    <name evidence="4" type="ORF">FTV93_16605</name>
    <name evidence="1" type="ORF">HLZ39_08305</name>
    <name evidence="5" type="ORF">NCTC10764_02884</name>
</gene>
<dbReference type="Proteomes" id="UP000842519">
    <property type="component" value="Unassembled WGS sequence"/>
</dbReference>
<sequence>MSGIISSATEFFNNTLHSNQYEIKDASKEKIKDIYNKSVDYATANNRDVIIAKIDLFIQKITLNLWTASIKNVSLISRINELKLWVDKCIDDCSQEQLGDRDYIALYVDRAIFHYAISFVCNKVEHQTVSLIDRCTFDVASPNGLPSTIQLFYEKSIDDESIASLHLQTLGDGFINLENAYHQYDDIRLKPLASLLISCSYGSALADLVAAVDIDEYCEKYITDQVKTLSQQEMKKNLKEMKNLAVAGKLDFNDIVTDMKRQEDEGKRVLKDVTKMHGAAQKLNDFVQSCDPDSTELIQIPNDISNSIYDLFGIELVK</sequence>
<evidence type="ECO:0000313" key="1">
    <source>
        <dbReference type="EMBL" id="HAJ5804502.1"/>
    </source>
</evidence>
<reference evidence="1" key="7">
    <citation type="submission" date="2019-11" db="EMBL/GenBank/DDBJ databases">
        <authorList>
            <consortium name="NCBI Pathogen Detection Project"/>
        </authorList>
    </citation>
    <scope>NUCLEOTIDE SEQUENCE</scope>
    <source>
        <strain evidence="1">Ecoli[ST-405]</strain>
    </source>
</reference>
<reference evidence="3 7" key="2">
    <citation type="submission" date="2017-01" db="EMBL/GenBank/DDBJ databases">
        <title>Draft genome sequence of an E. coli strain isolated from human, in Amazon, Brazil.</title>
        <authorList>
            <person name="Moura Q."/>
            <person name="Fernandes M.R."/>
            <person name="Cerdeira L."/>
            <person name="Vianello M."/>
            <person name="Souza T.A."/>
            <person name="Ienne S."/>
            <person name="Lincopan N."/>
        </authorList>
    </citation>
    <scope>NUCLEOTIDE SEQUENCE [LARGE SCALE GENOMIC DNA]</scope>
    <source>
        <strain evidence="3 7">ICBEcBL-II-13</strain>
    </source>
</reference>